<dbReference type="EMBL" id="JBEPTQ010000001">
    <property type="protein sequence ID" value="MET4716135.1"/>
    <property type="molecule type" value="Genomic_DNA"/>
</dbReference>
<sequence>MRCVCGTTFDSWKPAESYQHRAHITAARAANGIRR</sequence>
<keyword evidence="2" id="KW-1185">Reference proteome</keyword>
<dbReference type="Proteomes" id="UP001549291">
    <property type="component" value="Unassembled WGS sequence"/>
</dbReference>
<name>A0ABV2RGS6_BRAJP</name>
<accession>A0ABV2RGS6</accession>
<reference evidence="1 2" key="1">
    <citation type="submission" date="2024-06" db="EMBL/GenBank/DDBJ databases">
        <title>Genomic Encyclopedia of Type Strains, Phase V (KMG-V): Genome sequencing to study the core and pangenomes of soil and plant-associated prokaryotes.</title>
        <authorList>
            <person name="Whitman W."/>
        </authorList>
    </citation>
    <scope>NUCLEOTIDE SEQUENCE [LARGE SCALE GENOMIC DNA]</scope>
    <source>
        <strain evidence="1 2">USDA 160</strain>
    </source>
</reference>
<evidence type="ECO:0000313" key="2">
    <source>
        <dbReference type="Proteomes" id="UP001549291"/>
    </source>
</evidence>
<protein>
    <submittedName>
        <fullName evidence="1">Uncharacterized protein</fullName>
    </submittedName>
</protein>
<gene>
    <name evidence="1" type="ORF">ABIF63_000238</name>
</gene>
<comment type="caution">
    <text evidence="1">The sequence shown here is derived from an EMBL/GenBank/DDBJ whole genome shotgun (WGS) entry which is preliminary data.</text>
</comment>
<proteinExistence type="predicted"/>
<organism evidence="1 2">
    <name type="scientific">Bradyrhizobium japonicum</name>
    <dbReference type="NCBI Taxonomy" id="375"/>
    <lineage>
        <taxon>Bacteria</taxon>
        <taxon>Pseudomonadati</taxon>
        <taxon>Pseudomonadota</taxon>
        <taxon>Alphaproteobacteria</taxon>
        <taxon>Hyphomicrobiales</taxon>
        <taxon>Nitrobacteraceae</taxon>
        <taxon>Bradyrhizobium</taxon>
    </lineage>
</organism>
<evidence type="ECO:0000313" key="1">
    <source>
        <dbReference type="EMBL" id="MET4716135.1"/>
    </source>
</evidence>